<name>A0ACB9F4V9_CICIN</name>
<organism evidence="1 2">
    <name type="scientific">Cichorium intybus</name>
    <name type="common">Chicory</name>
    <dbReference type="NCBI Taxonomy" id="13427"/>
    <lineage>
        <taxon>Eukaryota</taxon>
        <taxon>Viridiplantae</taxon>
        <taxon>Streptophyta</taxon>
        <taxon>Embryophyta</taxon>
        <taxon>Tracheophyta</taxon>
        <taxon>Spermatophyta</taxon>
        <taxon>Magnoliopsida</taxon>
        <taxon>eudicotyledons</taxon>
        <taxon>Gunneridae</taxon>
        <taxon>Pentapetalae</taxon>
        <taxon>asterids</taxon>
        <taxon>campanulids</taxon>
        <taxon>Asterales</taxon>
        <taxon>Asteraceae</taxon>
        <taxon>Cichorioideae</taxon>
        <taxon>Cichorieae</taxon>
        <taxon>Cichoriinae</taxon>
        <taxon>Cichorium</taxon>
    </lineage>
</organism>
<evidence type="ECO:0000313" key="2">
    <source>
        <dbReference type="Proteomes" id="UP001055811"/>
    </source>
</evidence>
<reference evidence="2" key="1">
    <citation type="journal article" date="2022" name="Mol. Ecol. Resour.">
        <title>The genomes of chicory, endive, great burdock and yacon provide insights into Asteraceae palaeo-polyploidization history and plant inulin production.</title>
        <authorList>
            <person name="Fan W."/>
            <person name="Wang S."/>
            <person name="Wang H."/>
            <person name="Wang A."/>
            <person name="Jiang F."/>
            <person name="Liu H."/>
            <person name="Zhao H."/>
            <person name="Xu D."/>
            <person name="Zhang Y."/>
        </authorList>
    </citation>
    <scope>NUCLEOTIDE SEQUENCE [LARGE SCALE GENOMIC DNA]</scope>
    <source>
        <strain evidence="2">cv. Punajuju</strain>
    </source>
</reference>
<accession>A0ACB9F4V9</accession>
<proteinExistence type="predicted"/>
<comment type="caution">
    <text evidence="1">The sequence shown here is derived from an EMBL/GenBank/DDBJ whole genome shotgun (WGS) entry which is preliminary data.</text>
</comment>
<reference evidence="1 2" key="2">
    <citation type="journal article" date="2022" name="Mol. Ecol. Resour.">
        <title>The genomes of chicory, endive, great burdock and yacon provide insights into Asteraceae paleo-polyploidization history and plant inulin production.</title>
        <authorList>
            <person name="Fan W."/>
            <person name="Wang S."/>
            <person name="Wang H."/>
            <person name="Wang A."/>
            <person name="Jiang F."/>
            <person name="Liu H."/>
            <person name="Zhao H."/>
            <person name="Xu D."/>
            <person name="Zhang Y."/>
        </authorList>
    </citation>
    <scope>NUCLEOTIDE SEQUENCE [LARGE SCALE GENOMIC DNA]</scope>
    <source>
        <strain evidence="2">cv. Punajuju</strain>
        <tissue evidence="1">Leaves</tissue>
    </source>
</reference>
<evidence type="ECO:0000313" key="1">
    <source>
        <dbReference type="EMBL" id="KAI3766259.1"/>
    </source>
</evidence>
<dbReference type="EMBL" id="CM042011">
    <property type="protein sequence ID" value="KAI3766259.1"/>
    <property type="molecule type" value="Genomic_DNA"/>
</dbReference>
<gene>
    <name evidence="1" type="ORF">L2E82_16312</name>
</gene>
<sequence>MTATKEPQDNSPKAYAARKQTHRVQNRQLPRRTHKKPKNPNEENRQICRETSNLQANQIRTPNATRGKIVQIQNAAAIPEKARPRQTSIIIEHNRTQPETNNTRTISIENTGDHPMQGGLRINIQT</sequence>
<keyword evidence="2" id="KW-1185">Reference proteome</keyword>
<protein>
    <submittedName>
        <fullName evidence="1">Uncharacterized protein</fullName>
    </submittedName>
</protein>
<dbReference type="Proteomes" id="UP001055811">
    <property type="component" value="Linkage Group LG03"/>
</dbReference>